<evidence type="ECO:0000256" key="9">
    <source>
        <dbReference type="SAM" id="MobiDB-lite"/>
    </source>
</evidence>
<dbReference type="AlphaFoldDB" id="A0A067QIB4"/>
<evidence type="ECO:0000256" key="7">
    <source>
        <dbReference type="ARBA" id="ARBA00025803"/>
    </source>
</evidence>
<feature type="compositionally biased region" description="Pro residues" evidence="9">
    <location>
        <begin position="94"/>
        <end position="104"/>
    </location>
</feature>
<organism evidence="10 11">
    <name type="scientific">Jaapia argillacea MUCL 33604</name>
    <dbReference type="NCBI Taxonomy" id="933084"/>
    <lineage>
        <taxon>Eukaryota</taxon>
        <taxon>Fungi</taxon>
        <taxon>Dikarya</taxon>
        <taxon>Basidiomycota</taxon>
        <taxon>Agaricomycotina</taxon>
        <taxon>Agaricomycetes</taxon>
        <taxon>Agaricomycetidae</taxon>
        <taxon>Jaapiales</taxon>
        <taxon>Jaapiaceae</taxon>
        <taxon>Jaapia</taxon>
    </lineage>
</organism>
<dbReference type="EMBL" id="KL197710">
    <property type="protein sequence ID" value="KDQ63267.1"/>
    <property type="molecule type" value="Genomic_DNA"/>
</dbReference>
<dbReference type="GO" id="GO:0046922">
    <property type="term" value="F:peptide-O-fucosyltransferase activity"/>
    <property type="evidence" value="ECO:0007669"/>
    <property type="project" value="InterPro"/>
</dbReference>
<dbReference type="InterPro" id="IPR019378">
    <property type="entry name" value="GDP-Fuc_O-FucTrfase"/>
</dbReference>
<evidence type="ECO:0000256" key="1">
    <source>
        <dbReference type="ARBA" id="ARBA00004240"/>
    </source>
</evidence>
<comment type="subcellular location">
    <subcellularLocation>
        <location evidence="1">Endoplasmic reticulum</location>
    </subcellularLocation>
</comment>
<dbReference type="Pfam" id="PF10250">
    <property type="entry name" value="O-FucT"/>
    <property type="match status" value="1"/>
</dbReference>
<dbReference type="InParanoid" id="A0A067QIB4"/>
<dbReference type="OrthoDB" id="423313at2759"/>
<keyword evidence="6" id="KW-0119">Carbohydrate metabolism</keyword>
<keyword evidence="5" id="KW-0294">Fucose metabolism</keyword>
<dbReference type="PANTHER" id="PTHR13398">
    <property type="entry name" value="GDP-FUCOSE PROTEIN O-FUCOSYLTRANSFERASE 2"/>
    <property type="match status" value="1"/>
</dbReference>
<dbReference type="HOGENOM" id="CLU_032339_0_0_1"/>
<name>A0A067QIB4_9AGAM</name>
<dbReference type="CDD" id="cd11296">
    <property type="entry name" value="O-FucT_like"/>
    <property type="match status" value="1"/>
</dbReference>
<evidence type="ECO:0000256" key="5">
    <source>
        <dbReference type="ARBA" id="ARBA00023253"/>
    </source>
</evidence>
<dbReference type="Proteomes" id="UP000027265">
    <property type="component" value="Unassembled WGS sequence"/>
</dbReference>
<keyword evidence="11" id="KW-1185">Reference proteome</keyword>
<evidence type="ECO:0000256" key="2">
    <source>
        <dbReference type="ARBA" id="ARBA00004922"/>
    </source>
</evidence>
<sequence length="497" mass="56025">MTGPIQNLQLAEPLEPLLPLHDPPLESPPDLLEMMRRRAARLHLSLPRARPVLLSLIAFATLFSVLLLSSHERAATSHFPGEETNSPYSECPEVYPPPPPPPPKPVEEEPSYLVGSPTQGFRENLRNDTRYITSWYHAGWTNDVITLGNLIYLAILTDRVPIIPPFTPSHVNKTAGPIPVSEVFDLARLAKTLGRPMLEWQDVKDTASTQVDDLGCWSVWDGVTSHGPREGDALAAMHLDVSWTRVPDFVRVGTDDHALFSPLASLGFPALRSQSLPSLPPPRPSRQHQAVLYPDEHLLCYDFLYFVTSFRVYEMEYDYSPVWRDVLRHLRWSTQLEALADEYIRRSLNVAEGSDTPPYIGIHFRRGDFLNYCPEHSENGCFAPLTTFSERVAEIQQKLFEQKGIRVSHVIMTSDEKDPSWWDEVTAMGWSRVDHVGEGTAEKYGLWYPVLIDAVIQSSGLGFVGTDKSTMTLIAQRRVEDWHGGIASVVRWILSTS</sequence>
<evidence type="ECO:0000256" key="6">
    <source>
        <dbReference type="ARBA" id="ARBA00023277"/>
    </source>
</evidence>
<evidence type="ECO:0000256" key="8">
    <source>
        <dbReference type="ARBA" id="ARBA00026232"/>
    </source>
</evidence>
<proteinExistence type="inferred from homology"/>
<evidence type="ECO:0000256" key="4">
    <source>
        <dbReference type="ARBA" id="ARBA00022824"/>
    </source>
</evidence>
<dbReference type="GO" id="GO:0006004">
    <property type="term" value="P:fucose metabolic process"/>
    <property type="evidence" value="ECO:0007669"/>
    <property type="project" value="UniProtKB-KW"/>
</dbReference>
<evidence type="ECO:0000313" key="11">
    <source>
        <dbReference type="Proteomes" id="UP000027265"/>
    </source>
</evidence>
<comment type="similarity">
    <text evidence="7">Belongs to the glycosyltransferase 68 family.</text>
</comment>
<accession>A0A067QIB4</accession>
<protein>
    <recommendedName>
        <fullName evidence="8">GDP-fucose protein O-fucosyltransferase 2</fullName>
    </recommendedName>
</protein>
<evidence type="ECO:0000256" key="3">
    <source>
        <dbReference type="ARBA" id="ARBA00022679"/>
    </source>
</evidence>
<dbReference type="STRING" id="933084.A0A067QIB4"/>
<dbReference type="Gene3D" id="3.40.50.11350">
    <property type="match status" value="1"/>
</dbReference>
<reference evidence="11" key="1">
    <citation type="journal article" date="2014" name="Proc. Natl. Acad. Sci. U.S.A.">
        <title>Extensive sampling of basidiomycete genomes demonstrates inadequacy of the white-rot/brown-rot paradigm for wood decay fungi.</title>
        <authorList>
            <person name="Riley R."/>
            <person name="Salamov A.A."/>
            <person name="Brown D.W."/>
            <person name="Nagy L.G."/>
            <person name="Floudas D."/>
            <person name="Held B.W."/>
            <person name="Levasseur A."/>
            <person name="Lombard V."/>
            <person name="Morin E."/>
            <person name="Otillar R."/>
            <person name="Lindquist E.A."/>
            <person name="Sun H."/>
            <person name="LaButti K.M."/>
            <person name="Schmutz J."/>
            <person name="Jabbour D."/>
            <person name="Luo H."/>
            <person name="Baker S.E."/>
            <person name="Pisabarro A.G."/>
            <person name="Walton J.D."/>
            <person name="Blanchette R.A."/>
            <person name="Henrissat B."/>
            <person name="Martin F."/>
            <person name="Cullen D."/>
            <person name="Hibbett D.S."/>
            <person name="Grigoriev I.V."/>
        </authorList>
    </citation>
    <scope>NUCLEOTIDE SEQUENCE [LARGE SCALE GENOMIC DNA]</scope>
    <source>
        <strain evidence="11">MUCL 33604</strain>
    </source>
</reference>
<feature type="region of interest" description="Disordered" evidence="9">
    <location>
        <begin position="77"/>
        <end position="119"/>
    </location>
</feature>
<dbReference type="InterPro" id="IPR045130">
    <property type="entry name" value="OFUT2-like"/>
</dbReference>
<comment type="pathway">
    <text evidence="2">Protein modification; protein glycosylation.</text>
</comment>
<dbReference type="PANTHER" id="PTHR13398:SF0">
    <property type="entry name" value="GDP-FUCOSE PROTEIN O-FUCOSYLTRANSFERASE 2"/>
    <property type="match status" value="1"/>
</dbReference>
<keyword evidence="3" id="KW-0808">Transferase</keyword>
<evidence type="ECO:0000313" key="10">
    <source>
        <dbReference type="EMBL" id="KDQ63267.1"/>
    </source>
</evidence>
<dbReference type="GO" id="GO:0005783">
    <property type="term" value="C:endoplasmic reticulum"/>
    <property type="evidence" value="ECO:0007669"/>
    <property type="project" value="UniProtKB-SubCell"/>
</dbReference>
<gene>
    <name evidence="10" type="ORF">JAAARDRAFT_29286</name>
</gene>
<keyword evidence="4" id="KW-0256">Endoplasmic reticulum</keyword>